<evidence type="ECO:0000313" key="2">
    <source>
        <dbReference type="Proteomes" id="UP001208689"/>
    </source>
</evidence>
<name>A0ABY6HJQ1_9ARCH</name>
<evidence type="ECO:0000313" key="1">
    <source>
        <dbReference type="EMBL" id="UYP43749.1"/>
    </source>
</evidence>
<proteinExistence type="predicted"/>
<protein>
    <submittedName>
        <fullName evidence="1">Uncharacterized protein</fullName>
    </submittedName>
</protein>
<accession>A0ABY6HJQ1</accession>
<dbReference type="Proteomes" id="UP001208689">
    <property type="component" value="Chromosome"/>
</dbReference>
<sequence length="124" mass="14905">MLVKYNQVNQSFFKLFIEYLSQHPEFLQQLGPTAQKLILRWTEDPFEVKHLLAIYDYYNLLTDELISRYLQGIPLSADLRERIVFEADMTDRQYLERELPSKDPLLLEIQKHDEIETPEFSILR</sequence>
<dbReference type="EMBL" id="CP104013">
    <property type="protein sequence ID" value="UYP43749.1"/>
    <property type="molecule type" value="Genomic_DNA"/>
</dbReference>
<gene>
    <name evidence="1" type="ORF">NEF87_000034</name>
</gene>
<keyword evidence="2" id="KW-1185">Reference proteome</keyword>
<organism evidence="1 2">
    <name type="scientific">Candidatus Lokiarchaeum ossiferum</name>
    <dbReference type="NCBI Taxonomy" id="2951803"/>
    <lineage>
        <taxon>Archaea</taxon>
        <taxon>Promethearchaeati</taxon>
        <taxon>Promethearchaeota</taxon>
        <taxon>Promethearchaeia</taxon>
        <taxon>Promethearchaeales</taxon>
        <taxon>Promethearchaeaceae</taxon>
        <taxon>Candidatus Lokiarchaeum</taxon>
    </lineage>
</organism>
<reference evidence="1" key="1">
    <citation type="submission" date="2022-09" db="EMBL/GenBank/DDBJ databases">
        <title>Actin cytoskeleton and complex cell architecture in an #Asgard archaeon.</title>
        <authorList>
            <person name="Ponce Toledo R.I."/>
            <person name="Schleper C."/>
            <person name="Rodrigues Oliveira T."/>
            <person name="Wollweber F."/>
            <person name="Xu J."/>
            <person name="Rittmann S."/>
            <person name="Klingl A."/>
            <person name="Pilhofer M."/>
        </authorList>
    </citation>
    <scope>NUCLEOTIDE SEQUENCE</scope>
    <source>
        <strain evidence="1">B-35</strain>
    </source>
</reference>